<evidence type="ECO:0000313" key="7">
    <source>
        <dbReference type="Proteomes" id="UP000005237"/>
    </source>
</evidence>
<protein>
    <submittedName>
        <fullName evidence="6">FLYWCH-type domain-containing protein</fullName>
    </submittedName>
</protein>
<keyword evidence="2" id="KW-0863">Zinc-finger</keyword>
<dbReference type="GO" id="GO:0002119">
    <property type="term" value="P:nematode larval development"/>
    <property type="evidence" value="ECO:0007669"/>
    <property type="project" value="EnsemblMetazoa"/>
</dbReference>
<dbReference type="PANTHER" id="PTHR37975">
    <property type="entry name" value="FLYWCH ZINC FINGER TRANSCRIPTION FACTOR HOMOLOG"/>
    <property type="match status" value="1"/>
</dbReference>
<dbReference type="InterPro" id="IPR007588">
    <property type="entry name" value="Znf_FLYWCH"/>
</dbReference>
<feature type="region of interest" description="Disordered" evidence="4">
    <location>
        <begin position="334"/>
        <end position="360"/>
    </location>
</feature>
<accession>A0A8R1DZQ1</accession>
<dbReference type="GO" id="GO:0043565">
    <property type="term" value="F:sequence-specific DNA binding"/>
    <property type="evidence" value="ECO:0007669"/>
    <property type="project" value="EnsemblMetazoa"/>
</dbReference>
<sequence>MSSDCSSPSPPASSSLKAPTLADAPEVREDMEIETPSSSAAVNFLAGTGLDMSAFQFQNNPAFQALLASGLANQKVKQEAHDTPSSSTTTIDLAALKNHPTFQSIMNNSVTTDNANLTIAKLFGAAGMKTDGPWSPMDVDTPKKSRLKVFANGYFMTFDKVSSCQKKHFWRCEYKNTCKARMHTDILTGQTNADPMQSKFKILTFIHEHNHSPPTTDEIKLYGLNPDKVEHNQVYLVGNTADPNQRRKIRKQVAEQEAANKKMEAQKQIPFLAGNLASIVSSESQQTQQPSSSSSYISPNLPLQSSTLTTTTSIAQPVNLLDFASVAQSMSPLAIPAEPTRSGPVKRRPTTSSEDSPDAWMSDPLFEPTFEIARKLRKLWKGEPKRYPRKDGVPTRHFEFYLSRSDGFEEHLYVPLRIEQRDETHLKEALQDFCGQQCIGLLLFAVSPKISVMFNQPMLSNWDNNQFFLLDDSNPSRWRLMYVDDKAL</sequence>
<dbReference type="AlphaFoldDB" id="A0A8R1DZQ1"/>
<dbReference type="GO" id="GO:0005634">
    <property type="term" value="C:nucleus"/>
    <property type="evidence" value="ECO:0007669"/>
    <property type="project" value="TreeGrafter"/>
</dbReference>
<evidence type="ECO:0000256" key="3">
    <source>
        <dbReference type="ARBA" id="ARBA00022833"/>
    </source>
</evidence>
<dbReference type="Pfam" id="PF04500">
    <property type="entry name" value="FLYWCH"/>
    <property type="match status" value="1"/>
</dbReference>
<dbReference type="GO" id="GO:0008270">
    <property type="term" value="F:zinc ion binding"/>
    <property type="evidence" value="ECO:0007669"/>
    <property type="project" value="UniProtKB-KW"/>
</dbReference>
<dbReference type="EnsemblMetazoa" id="CJA15960.1">
    <property type="protein sequence ID" value="CJA15960.1"/>
    <property type="gene ID" value="WBGene00135164"/>
</dbReference>
<keyword evidence="7" id="KW-1185">Reference proteome</keyword>
<dbReference type="GO" id="GO:0045892">
    <property type="term" value="P:negative regulation of DNA-templated transcription"/>
    <property type="evidence" value="ECO:0007669"/>
    <property type="project" value="EnsemblMetazoa"/>
</dbReference>
<organism evidence="6 7">
    <name type="scientific">Caenorhabditis japonica</name>
    <dbReference type="NCBI Taxonomy" id="281687"/>
    <lineage>
        <taxon>Eukaryota</taxon>
        <taxon>Metazoa</taxon>
        <taxon>Ecdysozoa</taxon>
        <taxon>Nematoda</taxon>
        <taxon>Chromadorea</taxon>
        <taxon>Rhabditida</taxon>
        <taxon>Rhabditina</taxon>
        <taxon>Rhabditomorpha</taxon>
        <taxon>Rhabditoidea</taxon>
        <taxon>Rhabditidae</taxon>
        <taxon>Peloderinae</taxon>
        <taxon>Caenorhabditis</taxon>
    </lineage>
</organism>
<evidence type="ECO:0000256" key="1">
    <source>
        <dbReference type="ARBA" id="ARBA00022723"/>
    </source>
</evidence>
<feature type="compositionally biased region" description="Low complexity" evidence="4">
    <location>
        <begin position="1"/>
        <end position="15"/>
    </location>
</feature>
<evidence type="ECO:0000256" key="4">
    <source>
        <dbReference type="SAM" id="MobiDB-lite"/>
    </source>
</evidence>
<feature type="region of interest" description="Disordered" evidence="4">
    <location>
        <begin position="1"/>
        <end position="26"/>
    </location>
</feature>
<dbReference type="Proteomes" id="UP000005237">
    <property type="component" value="Unassembled WGS sequence"/>
</dbReference>
<keyword evidence="3" id="KW-0862">Zinc</keyword>
<reference evidence="7" key="1">
    <citation type="submission" date="2010-08" db="EMBL/GenBank/DDBJ databases">
        <authorList>
            <consortium name="Caenorhabditis japonica Sequencing Consortium"/>
            <person name="Wilson R.K."/>
        </authorList>
    </citation>
    <scope>NUCLEOTIDE SEQUENCE [LARGE SCALE GENOMIC DNA]</scope>
    <source>
        <strain evidence="7">DF5081</strain>
    </source>
</reference>
<dbReference type="Gene3D" id="2.20.25.240">
    <property type="match status" value="1"/>
</dbReference>
<dbReference type="InterPro" id="IPR052887">
    <property type="entry name" value="FLYWCH-type_ZF"/>
</dbReference>
<name>A0A8R1DZQ1_CAEJA</name>
<evidence type="ECO:0000259" key="5">
    <source>
        <dbReference type="Pfam" id="PF04500"/>
    </source>
</evidence>
<keyword evidence="1" id="KW-0479">Metal-binding</keyword>
<feature type="domain" description="FLYWCH-type" evidence="5">
    <location>
        <begin position="141"/>
        <end position="211"/>
    </location>
</feature>
<proteinExistence type="predicted"/>
<dbReference type="GO" id="GO:0003700">
    <property type="term" value="F:DNA-binding transcription factor activity"/>
    <property type="evidence" value="ECO:0007669"/>
    <property type="project" value="EnsemblMetazoa"/>
</dbReference>
<evidence type="ECO:0000313" key="6">
    <source>
        <dbReference type="EnsemblMetazoa" id="CJA15960.1"/>
    </source>
</evidence>
<dbReference type="PANTHER" id="PTHR37975:SF2">
    <property type="entry name" value="FLYWCH TRANSCRIPTION FACTOR 1"/>
    <property type="match status" value="1"/>
</dbReference>
<reference evidence="6" key="2">
    <citation type="submission" date="2022-06" db="UniProtKB">
        <authorList>
            <consortium name="EnsemblMetazoa"/>
        </authorList>
    </citation>
    <scope>IDENTIFICATION</scope>
    <source>
        <strain evidence="6">DF5081</strain>
    </source>
</reference>
<evidence type="ECO:0000256" key="2">
    <source>
        <dbReference type="ARBA" id="ARBA00022771"/>
    </source>
</evidence>